<proteinExistence type="predicted"/>
<dbReference type="InterPro" id="IPR058058">
    <property type="entry name" value="CBU_0592-like"/>
</dbReference>
<dbReference type="AlphaFoldDB" id="A0A934K3D6"/>
<evidence type="ECO:0000313" key="3">
    <source>
        <dbReference type="Proteomes" id="UP000606991"/>
    </source>
</evidence>
<dbReference type="EMBL" id="JAEKNS010000084">
    <property type="protein sequence ID" value="MBJ7594878.1"/>
    <property type="molecule type" value="Genomic_DNA"/>
</dbReference>
<dbReference type="Proteomes" id="UP000606991">
    <property type="component" value="Unassembled WGS sequence"/>
</dbReference>
<reference evidence="2 3" key="1">
    <citation type="submission" date="2020-10" db="EMBL/GenBank/DDBJ databases">
        <title>Ca. Dormibacterota MAGs.</title>
        <authorList>
            <person name="Montgomery K."/>
        </authorList>
    </citation>
    <scope>NUCLEOTIDE SEQUENCE [LARGE SCALE GENOMIC DNA]</scope>
    <source>
        <strain evidence="2">SC8812_S17_18</strain>
    </source>
</reference>
<evidence type="ECO:0000313" key="2">
    <source>
        <dbReference type="EMBL" id="MBJ7594878.1"/>
    </source>
</evidence>
<dbReference type="RefSeq" id="WP_337311469.1">
    <property type="nucleotide sequence ID" value="NZ_JAEKNS010000084.1"/>
</dbReference>
<protein>
    <recommendedName>
        <fullName evidence="1">CBU-0592-like domain-containing protein</fullName>
    </recommendedName>
</protein>
<accession>A0A934K3D6</accession>
<gene>
    <name evidence="2" type="ORF">JF886_08450</name>
</gene>
<evidence type="ECO:0000259" key="1">
    <source>
        <dbReference type="Pfam" id="PF26604"/>
    </source>
</evidence>
<dbReference type="NCBIfam" id="NF047864">
    <property type="entry name" value="CBU_0592_membra"/>
    <property type="match status" value="1"/>
</dbReference>
<dbReference type="Pfam" id="PF26604">
    <property type="entry name" value="CBU_0592"/>
    <property type="match status" value="1"/>
</dbReference>
<sequence>MSISIQVLGSLLVLISFIALQARRMQPDSRVYLLLNVIGSGELVVSALWDRQWGFLALELVWTSVSAFSLCRTWTGRDAGVLDSK</sequence>
<name>A0A934K3D6_9BACT</name>
<comment type="caution">
    <text evidence="2">The sequence shown here is derived from an EMBL/GenBank/DDBJ whole genome shotgun (WGS) entry which is preliminary data.</text>
</comment>
<feature type="domain" description="CBU-0592-like" evidence="1">
    <location>
        <begin position="5"/>
        <end position="76"/>
    </location>
</feature>
<organism evidence="2 3">
    <name type="scientific">Candidatus Aeolococcus gillhamiae</name>
    <dbReference type="NCBI Taxonomy" id="3127015"/>
    <lineage>
        <taxon>Bacteria</taxon>
        <taxon>Bacillati</taxon>
        <taxon>Candidatus Dormiibacterota</taxon>
        <taxon>Candidatus Dormibacteria</taxon>
        <taxon>Candidatus Aeolococcales</taxon>
        <taxon>Candidatus Aeolococcaceae</taxon>
        <taxon>Candidatus Aeolococcus</taxon>
    </lineage>
</organism>